<name>A0A538SW96_UNCEI</name>
<evidence type="ECO:0000313" key="2">
    <source>
        <dbReference type="Proteomes" id="UP000319829"/>
    </source>
</evidence>
<sequence>MSPRNTRSRLLVVAVPALAIAAAIATVALSGAAVTGPAMKTIPAVAQSTLRRSLEKAAGLVPPPEKPYVLDSEGAKLEIDPRAPWDPTSRIWTRPGRATAELYYETPGDRPEASAEERELLGPIEVSIELNGESRLADLGSEGGTPRILPLRDAVVVEISTIVPGSAEGRVASMTPRQSAFRPAALTMFIGDPRTEAGIRSALKRGSDPPSALGRARNPATLRLISIRLHGPKEPIEVLAQRIPAASLRALLSR</sequence>
<dbReference type="Proteomes" id="UP000319829">
    <property type="component" value="Unassembled WGS sequence"/>
</dbReference>
<dbReference type="EMBL" id="VBOU01000016">
    <property type="protein sequence ID" value="TMQ55673.1"/>
    <property type="molecule type" value="Genomic_DNA"/>
</dbReference>
<dbReference type="AlphaFoldDB" id="A0A538SW96"/>
<evidence type="ECO:0000313" key="1">
    <source>
        <dbReference type="EMBL" id="TMQ55673.1"/>
    </source>
</evidence>
<gene>
    <name evidence="1" type="ORF">E6K74_02465</name>
</gene>
<protein>
    <submittedName>
        <fullName evidence="1">Uncharacterized protein</fullName>
    </submittedName>
</protein>
<proteinExistence type="predicted"/>
<organism evidence="1 2">
    <name type="scientific">Eiseniibacteriota bacterium</name>
    <dbReference type="NCBI Taxonomy" id="2212470"/>
    <lineage>
        <taxon>Bacteria</taxon>
        <taxon>Candidatus Eiseniibacteriota</taxon>
    </lineage>
</organism>
<comment type="caution">
    <text evidence="1">The sequence shown here is derived from an EMBL/GenBank/DDBJ whole genome shotgun (WGS) entry which is preliminary data.</text>
</comment>
<reference evidence="1 2" key="1">
    <citation type="journal article" date="2019" name="Nat. Microbiol.">
        <title>Mediterranean grassland soil C-N compound turnover is dependent on rainfall and depth, and is mediated by genomically divergent microorganisms.</title>
        <authorList>
            <person name="Diamond S."/>
            <person name="Andeer P.F."/>
            <person name="Li Z."/>
            <person name="Crits-Christoph A."/>
            <person name="Burstein D."/>
            <person name="Anantharaman K."/>
            <person name="Lane K.R."/>
            <person name="Thomas B.C."/>
            <person name="Pan C."/>
            <person name="Northen T.R."/>
            <person name="Banfield J.F."/>
        </authorList>
    </citation>
    <scope>NUCLEOTIDE SEQUENCE [LARGE SCALE GENOMIC DNA]</scope>
    <source>
        <strain evidence="1">WS_4</strain>
    </source>
</reference>
<accession>A0A538SW96</accession>